<dbReference type="GO" id="GO:0033644">
    <property type="term" value="C:host cell membrane"/>
    <property type="evidence" value="ECO:0007669"/>
    <property type="project" value="UniProtKB-SubCell"/>
</dbReference>
<keyword evidence="6 18" id="KW-0812">Transmembrane</keyword>
<keyword evidence="3" id="KW-0191">Covalent protein-RNA linkage</keyword>
<comment type="function">
    <text evidence="14">Protein covalently attached to the 5' extremity of the genomic and subgenomic RNAs. It may serve as a primer for the replicase.</text>
</comment>
<dbReference type="InterPro" id="IPR009003">
    <property type="entry name" value="Peptidase_S1_PA"/>
</dbReference>
<dbReference type="EMBL" id="KF753806">
    <property type="protein sequence ID" value="AHX26596.1"/>
    <property type="molecule type" value="Genomic_RNA"/>
</dbReference>
<evidence type="ECO:0000256" key="13">
    <source>
        <dbReference type="ARBA" id="ARBA00023136"/>
    </source>
</evidence>
<keyword evidence="5" id="KW-0645">Protease</keyword>
<keyword evidence="7" id="KW-0688">Ribosomal frameshifting</keyword>
<evidence type="ECO:0000256" key="6">
    <source>
        <dbReference type="ARBA" id="ARBA00022692"/>
    </source>
</evidence>
<protein>
    <submittedName>
        <fullName evidence="19">Non-structural polyprotein</fullName>
    </submittedName>
</protein>
<keyword evidence="10" id="KW-1043">Host membrane</keyword>
<dbReference type="SUPFAM" id="SSF50494">
    <property type="entry name" value="Trypsin-like serine proteases"/>
    <property type="match status" value="1"/>
</dbReference>
<dbReference type="Proteomes" id="UP000124035">
    <property type="component" value="Genome"/>
</dbReference>
<evidence type="ECO:0000256" key="7">
    <source>
        <dbReference type="ARBA" id="ARBA00022758"/>
    </source>
</evidence>
<comment type="catalytic activity">
    <reaction evidence="16">
        <text>RNA(n) + a ribonucleoside 5'-triphosphate = RNA(n+1) + diphosphate</text>
        <dbReference type="Rhea" id="RHEA:21248"/>
        <dbReference type="Rhea" id="RHEA-COMP:14527"/>
        <dbReference type="Rhea" id="RHEA-COMP:17342"/>
        <dbReference type="ChEBI" id="CHEBI:33019"/>
        <dbReference type="ChEBI" id="CHEBI:61557"/>
        <dbReference type="ChEBI" id="CHEBI:140395"/>
    </reaction>
</comment>
<organism evidence="19 20">
    <name type="scientific">Duck astrovirus</name>
    <dbReference type="NCBI Taxonomy" id="1239441"/>
    <lineage>
        <taxon>Viruses</taxon>
        <taxon>Riboviria</taxon>
        <taxon>Orthornavirae</taxon>
        <taxon>Pisuviricota</taxon>
        <taxon>Stelpaviricetes</taxon>
        <taxon>Stellavirales</taxon>
        <taxon>Astroviridae</taxon>
        <taxon>Avastrovirus</taxon>
        <taxon>Avastrovirus intestini</taxon>
        <taxon>Avastrovirus 3</taxon>
    </lineage>
</organism>
<evidence type="ECO:0000256" key="2">
    <source>
        <dbReference type="ARBA" id="ARBA00011245"/>
    </source>
</evidence>
<evidence type="ECO:0000256" key="10">
    <source>
        <dbReference type="ARBA" id="ARBA00022870"/>
    </source>
</evidence>
<dbReference type="Pfam" id="PF13365">
    <property type="entry name" value="Trypsin_2"/>
    <property type="match status" value="1"/>
</dbReference>
<evidence type="ECO:0000256" key="3">
    <source>
        <dbReference type="ARBA" id="ARBA00022520"/>
    </source>
</evidence>
<name>A0A023PNT7_9VIRU</name>
<dbReference type="GO" id="GO:0075523">
    <property type="term" value="P:viral translational frameshifting"/>
    <property type="evidence" value="ECO:0007669"/>
    <property type="project" value="UniProtKB-KW"/>
</dbReference>
<evidence type="ECO:0000313" key="20">
    <source>
        <dbReference type="Proteomes" id="UP000124035"/>
    </source>
</evidence>
<keyword evidence="12 18" id="KW-1133">Transmembrane helix</keyword>
<feature type="transmembrane region" description="Helical" evidence="18">
    <location>
        <begin position="474"/>
        <end position="493"/>
    </location>
</feature>
<sequence>MAQAGSGAFSTLDQRKERQEEQAQAGLDKVFQFQGVSELYSRMKLLYGRFPAWSALMKCNAIYLKDVKTAIGVDGTRYGLFFADTPTNPTWSPDIGANLLTINEKACLDAQNAKHERLQSSLKTTSSLVHQVMEKTKEARTYFEEADKLQKKIDNLHESNRLLHRKIQEKHKDTLQNMMVKLYDTQKDRDAWVRRCAYFEEENLNLRRKLKEKENSWISFTWDAIGWIVIAILVFGMITLADANNQTPTTTFRITPKQAEFMTNEELLFAVKKFRLTSCEEPKKGCVMYNAYFDTKEMSFLEVLSLCEKPNWLPSRSFNETRLQKECEKFFGKFWCHNKLVDLIPYECQEEHVLKLVQNQISEFRTIVVKAYQQLFEYRLDIWITSLFSLVLAGKKDRLIKMFPFIALSWFFRLPIFLVCVAVNLFPLTSLPFVAVQLIFSQYIMINAFLMWIVLTLVAFYWNEGPKILVEISFALLYTVGFIGWSIAIMVGTQLNISLVYQILFFCIITTTVCGTKFACSTITVQNPDGTTTKYTRFGKMKTTVANQCKRVLTVLQTRGVIPSTPTKTASIVIVEGKSGAGVGFRFMNYILTAEHVVQGSDIATIKYGTITVKSKVIKTIPIFECVDNVAVIKLPSELNGVKPIKLAKKIQSDYLTLTAFDPNFQHTVTYTGWCIIDGNWLNNSFDTKFGNSGGPYCDCDGRLVGMHLGTQGVLSQGVVIAGALRSAFQIVEQSTPQGFDMEEFMERVIAGTKTSHVAILKELEELREEIQFLKKRCGDYDEYWLMQAIFGQKKGKTKKTIRGQKHLVTKRALSKGHFMKMRMLTDEEYNNMIEKGFTAEEIREAVNALREQAWLNYCIDNDIDEEGEEEWYDDLAETERINREIDEAVERAMEDRGEYYEQKKRLTFVEQAMMHLIKISKERSQTAKLEVQQENGAQLVKMFEKVVTDRDVPEGTTSVAVLSNGEDVRLIENKDINFEKVKNIPVDNEIKKETIPGTKVTEISTGPENKKNILKKKDTHMLEEKKNDVQQEKPVILEQRKPRACKWCGSTQKHDYRDCRMQREKRFCVFCATMHSMFDGHVRPVECNNCKKTFQGIEKLEDHVIRGECQKN</sequence>
<evidence type="ECO:0000256" key="16">
    <source>
        <dbReference type="ARBA" id="ARBA00047383"/>
    </source>
</evidence>
<evidence type="ECO:0000256" key="5">
    <source>
        <dbReference type="ARBA" id="ARBA00022670"/>
    </source>
</evidence>
<dbReference type="Gene3D" id="2.40.10.10">
    <property type="entry name" value="Trypsin-like serine proteases"/>
    <property type="match status" value="2"/>
</dbReference>
<feature type="transmembrane region" description="Helical" evidence="18">
    <location>
        <begin position="217"/>
        <end position="241"/>
    </location>
</feature>
<keyword evidence="8" id="KW-0378">Hydrolase</keyword>
<dbReference type="InterPro" id="IPR045836">
    <property type="entry name" value="Astro_VPg"/>
</dbReference>
<evidence type="ECO:0000256" key="8">
    <source>
        <dbReference type="ARBA" id="ARBA00022801"/>
    </source>
</evidence>
<keyword evidence="11" id="KW-0693">Viral RNA replication</keyword>
<feature type="coiled-coil region" evidence="17">
    <location>
        <begin position="757"/>
        <end position="784"/>
    </location>
</feature>
<evidence type="ECO:0000256" key="4">
    <source>
        <dbReference type="ARBA" id="ARBA00022553"/>
    </source>
</evidence>
<comment type="subcellular location">
    <subcellularLocation>
        <location evidence="1">Host membrane</location>
        <topology evidence="1">Multi-pass membrane protein</topology>
    </subcellularLocation>
</comment>
<evidence type="ECO:0000256" key="15">
    <source>
        <dbReference type="ARBA" id="ARBA00045910"/>
    </source>
</evidence>
<evidence type="ECO:0000313" key="19">
    <source>
        <dbReference type="EMBL" id="AHX26596.1"/>
    </source>
</evidence>
<evidence type="ECO:0000256" key="11">
    <source>
        <dbReference type="ARBA" id="ARBA00022953"/>
    </source>
</evidence>
<reference evidence="19 20" key="1">
    <citation type="journal article" date="2014" name="Vet. Microbiol.">
        <title>Molecular characterization of a duck hepatitis virus 3-like astrovirus.</title>
        <authorList>
            <person name="Liu N."/>
            <person name="Wang F."/>
            <person name="Shi J."/>
            <person name="Zheng L."/>
            <person name="Wang X."/>
            <person name="Zhang D."/>
        </authorList>
    </citation>
    <scope>NUCLEOTIDE SEQUENCE [LARGE SCALE GENOMIC DNA]</scope>
    <source>
        <strain evidence="19">SL4</strain>
    </source>
</reference>
<accession>A0A023PNT7</accession>
<keyword evidence="17" id="KW-0175">Coiled coil</keyword>
<comment type="function">
    <text evidence="15">Responsible for the cleavage of the polyprotein into functional products.</text>
</comment>
<keyword evidence="9" id="KW-0720">Serine protease</keyword>
<feature type="transmembrane region" description="Helical" evidence="18">
    <location>
        <begin position="438"/>
        <end position="462"/>
    </location>
</feature>
<evidence type="ECO:0000256" key="12">
    <source>
        <dbReference type="ARBA" id="ARBA00022989"/>
    </source>
</evidence>
<evidence type="ECO:0000256" key="9">
    <source>
        <dbReference type="ARBA" id="ARBA00022825"/>
    </source>
</evidence>
<keyword evidence="13 18" id="KW-0472">Membrane</keyword>
<proteinExistence type="predicted"/>
<comment type="subunit">
    <text evidence="2">Monomer.</text>
</comment>
<feature type="coiled-coil region" evidence="17">
    <location>
        <begin position="132"/>
        <end position="166"/>
    </location>
</feature>
<dbReference type="Pfam" id="PF19416">
    <property type="entry name" value="Astro_VPg"/>
    <property type="match status" value="1"/>
</dbReference>
<dbReference type="GO" id="GO:0006508">
    <property type="term" value="P:proteolysis"/>
    <property type="evidence" value="ECO:0007669"/>
    <property type="project" value="UniProtKB-KW"/>
</dbReference>
<evidence type="ECO:0000256" key="14">
    <source>
        <dbReference type="ARBA" id="ARBA00045606"/>
    </source>
</evidence>
<keyword evidence="4" id="KW-0597">Phosphoprotein</keyword>
<dbReference type="GO" id="GO:0008236">
    <property type="term" value="F:serine-type peptidase activity"/>
    <property type="evidence" value="ECO:0007669"/>
    <property type="project" value="UniProtKB-KW"/>
</dbReference>
<dbReference type="InterPro" id="IPR043504">
    <property type="entry name" value="Peptidase_S1_PA_chymotrypsin"/>
</dbReference>
<evidence type="ECO:0000256" key="18">
    <source>
        <dbReference type="SAM" id="Phobius"/>
    </source>
</evidence>
<feature type="transmembrane region" description="Helical" evidence="18">
    <location>
        <begin position="405"/>
        <end position="426"/>
    </location>
</feature>
<evidence type="ECO:0000256" key="17">
    <source>
        <dbReference type="SAM" id="Coils"/>
    </source>
</evidence>
<evidence type="ECO:0000256" key="1">
    <source>
        <dbReference type="ARBA" id="ARBA00004301"/>
    </source>
</evidence>